<keyword evidence="4" id="KW-1133">Transmembrane helix</keyword>
<sequence>MIRSMWNNSTNRILLGYSIPLLALLGLSAIVYGSTTRTFQLQQESNRIERQIRNVNGLVDGLNRMIGHARAYVIFPGDQTATNAYEDARRSFAENARNAATVADAQTRPDVISLTQSGENYDRALQTVFQLVDEKQIPQARAAVRKSRIVDAVAQRDRVVQELQTQLDRNNQAVQDAQNGLLRLIVIGTGLTFLATLVAALATTLPLRRQLPPVVDAATAIAQGDLTQSIPHSTDSTEIGRLLRAFEGMTKSLNSLIRQSQRSGIQISTSTTQIAAAGRQLEATVNEQVASMHEVKATSRQIAATSGELAKAMNDVEDIAQATTQAASSSQDNLNKIQTAMQGLVSATQSIASKLKVMDEKANSINNVVTTITKVADQTNLLSLNAAIEAEKAGEYGAGFAVVAREIRRLADQSALATLEIEQMVKGMQTSVSSGVMEMDRFSREVTQYVYEVGDISHQIASFIQEVQGLAPQFATITQRMDEQYHGAEQISIAIAQLSDAHLQTMQSLQETNNALTQLDDAAQGLQREISQFKV</sequence>
<dbReference type="Proteomes" id="UP000217895">
    <property type="component" value="Chromosome"/>
</dbReference>
<accession>A0A1Z4JMA5</accession>
<dbReference type="PANTHER" id="PTHR32089:SF120">
    <property type="entry name" value="METHYL-ACCEPTING CHEMOTAXIS PROTEIN TLPQ"/>
    <property type="match status" value="1"/>
</dbReference>
<protein>
    <submittedName>
        <fullName evidence="7">Methyl-accepting chemotaxis sensory transducer</fullName>
    </submittedName>
</protein>
<evidence type="ECO:0000313" key="7">
    <source>
        <dbReference type="EMBL" id="BAY57747.1"/>
    </source>
</evidence>
<evidence type="ECO:0000256" key="2">
    <source>
        <dbReference type="ARBA" id="ARBA00029447"/>
    </source>
</evidence>
<dbReference type="EMBL" id="AP018203">
    <property type="protein sequence ID" value="BAY57747.1"/>
    <property type="molecule type" value="Genomic_DNA"/>
</dbReference>
<proteinExistence type="inferred from homology"/>
<dbReference type="SMART" id="SM00304">
    <property type="entry name" value="HAMP"/>
    <property type="match status" value="1"/>
</dbReference>
<evidence type="ECO:0000256" key="1">
    <source>
        <dbReference type="ARBA" id="ARBA00023224"/>
    </source>
</evidence>
<feature type="domain" description="HAMP" evidence="6">
    <location>
        <begin position="214"/>
        <end position="258"/>
    </location>
</feature>
<dbReference type="PANTHER" id="PTHR32089">
    <property type="entry name" value="METHYL-ACCEPTING CHEMOTAXIS PROTEIN MCPB"/>
    <property type="match status" value="1"/>
</dbReference>
<keyword evidence="1 3" id="KW-0807">Transducer</keyword>
<comment type="similarity">
    <text evidence="2">Belongs to the methyl-accepting chemotaxis (MCP) protein family.</text>
</comment>
<dbReference type="InterPro" id="IPR003660">
    <property type="entry name" value="HAMP_dom"/>
</dbReference>
<evidence type="ECO:0000313" key="8">
    <source>
        <dbReference type="Proteomes" id="UP000217895"/>
    </source>
</evidence>
<dbReference type="SUPFAM" id="SSF58104">
    <property type="entry name" value="Methyl-accepting chemotaxis protein (MCP) signaling domain"/>
    <property type="match status" value="1"/>
</dbReference>
<keyword evidence="4" id="KW-0812">Transmembrane</keyword>
<keyword evidence="4" id="KW-0472">Membrane</keyword>
<gene>
    <name evidence="7" type="ORF">NIES2135_46180</name>
</gene>
<evidence type="ECO:0000259" key="6">
    <source>
        <dbReference type="PROSITE" id="PS50885"/>
    </source>
</evidence>
<dbReference type="GO" id="GO:0007165">
    <property type="term" value="P:signal transduction"/>
    <property type="evidence" value="ECO:0007669"/>
    <property type="project" value="UniProtKB-KW"/>
</dbReference>
<dbReference type="InterPro" id="IPR004089">
    <property type="entry name" value="MCPsignal_dom"/>
</dbReference>
<dbReference type="CDD" id="cd06225">
    <property type="entry name" value="HAMP"/>
    <property type="match status" value="1"/>
</dbReference>
<keyword evidence="8" id="KW-1185">Reference proteome</keyword>
<evidence type="ECO:0000259" key="5">
    <source>
        <dbReference type="PROSITE" id="PS50111"/>
    </source>
</evidence>
<dbReference type="PROSITE" id="PS50111">
    <property type="entry name" value="CHEMOTAXIS_TRANSDUC_2"/>
    <property type="match status" value="1"/>
</dbReference>
<dbReference type="Gene3D" id="1.10.287.950">
    <property type="entry name" value="Methyl-accepting chemotaxis protein"/>
    <property type="match status" value="1"/>
</dbReference>
<dbReference type="SMART" id="SM00283">
    <property type="entry name" value="MA"/>
    <property type="match status" value="1"/>
</dbReference>
<reference evidence="7 8" key="1">
    <citation type="submission" date="2017-06" db="EMBL/GenBank/DDBJ databases">
        <title>Genome sequencing of cyanobaciteial culture collection at National Institute for Environmental Studies (NIES).</title>
        <authorList>
            <person name="Hirose Y."/>
            <person name="Shimura Y."/>
            <person name="Fujisawa T."/>
            <person name="Nakamura Y."/>
            <person name="Kawachi M."/>
        </authorList>
    </citation>
    <scope>NUCLEOTIDE SEQUENCE [LARGE SCALE GENOMIC DNA]</scope>
    <source>
        <strain evidence="7 8">NIES-2135</strain>
    </source>
</reference>
<dbReference type="GO" id="GO:0016020">
    <property type="term" value="C:membrane"/>
    <property type="evidence" value="ECO:0007669"/>
    <property type="project" value="InterPro"/>
</dbReference>
<feature type="domain" description="Methyl-accepting transducer" evidence="5">
    <location>
        <begin position="263"/>
        <end position="499"/>
    </location>
</feature>
<dbReference type="Pfam" id="PF00015">
    <property type="entry name" value="MCPsignal"/>
    <property type="match status" value="1"/>
</dbReference>
<feature type="transmembrane region" description="Helical" evidence="4">
    <location>
        <begin position="181"/>
        <end position="202"/>
    </location>
</feature>
<dbReference type="AlphaFoldDB" id="A0A1Z4JMA5"/>
<organism evidence="7 8">
    <name type="scientific">Leptolyngbya boryana NIES-2135</name>
    <dbReference type="NCBI Taxonomy" id="1973484"/>
    <lineage>
        <taxon>Bacteria</taxon>
        <taxon>Bacillati</taxon>
        <taxon>Cyanobacteriota</taxon>
        <taxon>Cyanophyceae</taxon>
        <taxon>Leptolyngbyales</taxon>
        <taxon>Leptolyngbyaceae</taxon>
        <taxon>Leptolyngbya group</taxon>
        <taxon>Leptolyngbya</taxon>
    </lineage>
</organism>
<dbReference type="Pfam" id="PF00672">
    <property type="entry name" value="HAMP"/>
    <property type="match status" value="1"/>
</dbReference>
<name>A0A1Z4JMA5_LEPBY</name>
<evidence type="ECO:0000256" key="4">
    <source>
        <dbReference type="SAM" id="Phobius"/>
    </source>
</evidence>
<dbReference type="PROSITE" id="PS50885">
    <property type="entry name" value="HAMP"/>
    <property type="match status" value="1"/>
</dbReference>
<evidence type="ECO:0000256" key="3">
    <source>
        <dbReference type="PROSITE-ProRule" id="PRU00284"/>
    </source>
</evidence>